<proteinExistence type="predicted"/>
<dbReference type="InterPro" id="IPR028161">
    <property type="entry name" value="Met8-like"/>
</dbReference>
<evidence type="ECO:0000256" key="6">
    <source>
        <dbReference type="ARBA" id="ARBA00047561"/>
    </source>
</evidence>
<keyword evidence="3" id="KW-0560">Oxidoreductase</keyword>
<dbReference type="SUPFAM" id="SSF51735">
    <property type="entry name" value="NAD(P)-binding Rossmann-fold domains"/>
    <property type="match status" value="1"/>
</dbReference>
<dbReference type="InterPro" id="IPR036291">
    <property type="entry name" value="NAD(P)-bd_dom_sf"/>
</dbReference>
<dbReference type="InterPro" id="IPR006367">
    <property type="entry name" value="Sirohaem_synthase_N"/>
</dbReference>
<dbReference type="AlphaFoldDB" id="A0AAE3M863"/>
<comment type="pathway">
    <text evidence="1">Porphyrin-containing compound metabolism; siroheme biosynthesis; sirohydrochlorin from precorrin-2: step 1/1.</text>
</comment>
<evidence type="ECO:0000256" key="3">
    <source>
        <dbReference type="ARBA" id="ARBA00023002"/>
    </source>
</evidence>
<dbReference type="PANTHER" id="PTHR35330:SF1">
    <property type="entry name" value="SIROHEME BIOSYNTHESIS PROTEIN MET8"/>
    <property type="match status" value="1"/>
</dbReference>
<dbReference type="Proteomes" id="UP001209229">
    <property type="component" value="Unassembled WGS sequence"/>
</dbReference>
<dbReference type="PANTHER" id="PTHR35330">
    <property type="entry name" value="SIROHEME BIOSYNTHESIS PROTEIN MET8"/>
    <property type="match status" value="1"/>
</dbReference>
<keyword evidence="4" id="KW-0520">NAD</keyword>
<dbReference type="NCBIfam" id="TIGR01470">
    <property type="entry name" value="cysG_Nterm"/>
    <property type="match status" value="1"/>
</dbReference>
<evidence type="ECO:0000256" key="1">
    <source>
        <dbReference type="ARBA" id="ARBA00005010"/>
    </source>
</evidence>
<keyword evidence="5" id="KW-0627">Porphyrin biosynthesis</keyword>
<evidence type="ECO:0000256" key="5">
    <source>
        <dbReference type="ARBA" id="ARBA00023244"/>
    </source>
</evidence>
<dbReference type="RefSeq" id="WP_301192597.1">
    <property type="nucleotide sequence ID" value="NZ_JAPDPJ010000079.1"/>
</dbReference>
<evidence type="ECO:0000256" key="2">
    <source>
        <dbReference type="ARBA" id="ARBA00012400"/>
    </source>
</evidence>
<protein>
    <recommendedName>
        <fullName evidence="2">precorrin-2 dehydrogenase</fullName>
        <ecNumber evidence="2">1.3.1.76</ecNumber>
    </recommendedName>
</protein>
<dbReference type="Gene3D" id="3.40.50.720">
    <property type="entry name" value="NAD(P)-binding Rossmann-like Domain"/>
    <property type="match status" value="1"/>
</dbReference>
<comment type="caution">
    <text evidence="7">The sequence shown here is derived from an EMBL/GenBank/DDBJ whole genome shotgun (WGS) entry which is preliminary data.</text>
</comment>
<evidence type="ECO:0000313" key="8">
    <source>
        <dbReference type="Proteomes" id="UP001209229"/>
    </source>
</evidence>
<name>A0AAE3M863_9BACT</name>
<organism evidence="7 8">
    <name type="scientific">Plebeiibacterium sediminum</name>
    <dbReference type="NCBI Taxonomy" id="2992112"/>
    <lineage>
        <taxon>Bacteria</taxon>
        <taxon>Pseudomonadati</taxon>
        <taxon>Bacteroidota</taxon>
        <taxon>Bacteroidia</taxon>
        <taxon>Marinilabiliales</taxon>
        <taxon>Marinilabiliaceae</taxon>
        <taxon>Plebeiibacterium</taxon>
    </lineage>
</organism>
<dbReference type="GO" id="GO:0043115">
    <property type="term" value="F:precorrin-2 dehydrogenase activity"/>
    <property type="evidence" value="ECO:0007669"/>
    <property type="project" value="UniProtKB-EC"/>
</dbReference>
<dbReference type="EC" id="1.3.1.76" evidence="2"/>
<dbReference type="Pfam" id="PF13241">
    <property type="entry name" value="NAD_binding_7"/>
    <property type="match status" value="1"/>
</dbReference>
<keyword evidence="8" id="KW-1185">Reference proteome</keyword>
<sequence>MKFLPISINISNQQILVIGGGKVALHKIQLLKRFTDSFKVIAPEILDDIKAIEGVEFDERKYQKGDLQGYLLVYVTTNDHELNHRISDEAKAYNCLVNIADDSSYSDFVSPAIMVHDNMTVSVGSDGKNVKASIQLRNQIKSFLEE</sequence>
<accession>A0AAE3M863</accession>
<dbReference type="EMBL" id="JAPDPJ010000079">
    <property type="protein sequence ID" value="MCW3789041.1"/>
    <property type="molecule type" value="Genomic_DNA"/>
</dbReference>
<evidence type="ECO:0000313" key="7">
    <source>
        <dbReference type="EMBL" id="MCW3789041.1"/>
    </source>
</evidence>
<comment type="catalytic activity">
    <reaction evidence="6">
        <text>precorrin-2 + NAD(+) = sirohydrochlorin + NADH + 2 H(+)</text>
        <dbReference type="Rhea" id="RHEA:15613"/>
        <dbReference type="ChEBI" id="CHEBI:15378"/>
        <dbReference type="ChEBI" id="CHEBI:57540"/>
        <dbReference type="ChEBI" id="CHEBI:57945"/>
        <dbReference type="ChEBI" id="CHEBI:58351"/>
        <dbReference type="ChEBI" id="CHEBI:58827"/>
        <dbReference type="EC" id="1.3.1.76"/>
    </reaction>
</comment>
<evidence type="ECO:0000256" key="4">
    <source>
        <dbReference type="ARBA" id="ARBA00023027"/>
    </source>
</evidence>
<dbReference type="GO" id="GO:0019354">
    <property type="term" value="P:siroheme biosynthetic process"/>
    <property type="evidence" value="ECO:0007669"/>
    <property type="project" value="InterPro"/>
</dbReference>
<reference evidence="7" key="1">
    <citation type="submission" date="2022-10" db="EMBL/GenBank/DDBJ databases">
        <authorList>
            <person name="Yu W.X."/>
        </authorList>
    </citation>
    <scope>NUCLEOTIDE SEQUENCE</scope>
    <source>
        <strain evidence="7">AAT</strain>
    </source>
</reference>
<dbReference type="GO" id="GO:0004325">
    <property type="term" value="F:ferrochelatase activity"/>
    <property type="evidence" value="ECO:0007669"/>
    <property type="project" value="InterPro"/>
</dbReference>
<gene>
    <name evidence="7" type="ORF">OM075_21415</name>
</gene>